<comment type="caution">
    <text evidence="2">The sequence shown here is derived from an EMBL/GenBank/DDBJ whole genome shotgun (WGS) entry which is preliminary data.</text>
</comment>
<name>A0ABS2SQP3_9BACI</name>
<evidence type="ECO:0000259" key="1">
    <source>
        <dbReference type="SMART" id="SM00835"/>
    </source>
</evidence>
<feature type="domain" description="Cupin type-1" evidence="1">
    <location>
        <begin position="8"/>
        <end position="134"/>
    </location>
</feature>
<dbReference type="InterPro" id="IPR011051">
    <property type="entry name" value="RmlC_Cupin_sf"/>
</dbReference>
<reference evidence="2" key="1">
    <citation type="submission" date="2021-01" db="EMBL/GenBank/DDBJ databases">
        <title>Genomic Encyclopedia of Type Strains, Phase IV (KMG-IV): sequencing the most valuable type-strain genomes for metagenomic binning, comparative biology and taxonomic classification.</title>
        <authorList>
            <person name="Goeker M."/>
        </authorList>
    </citation>
    <scope>NUCLEOTIDE SEQUENCE</scope>
    <source>
        <strain evidence="2">DSM 21943</strain>
    </source>
</reference>
<dbReference type="Gene3D" id="2.60.120.10">
    <property type="entry name" value="Jelly Rolls"/>
    <property type="match status" value="1"/>
</dbReference>
<dbReference type="SMART" id="SM00835">
    <property type="entry name" value="Cupin_1"/>
    <property type="match status" value="1"/>
</dbReference>
<organism evidence="2 3">
    <name type="scientific">Shouchella xiaoxiensis</name>
    <dbReference type="NCBI Taxonomy" id="766895"/>
    <lineage>
        <taxon>Bacteria</taxon>
        <taxon>Bacillati</taxon>
        <taxon>Bacillota</taxon>
        <taxon>Bacilli</taxon>
        <taxon>Bacillales</taxon>
        <taxon>Bacillaceae</taxon>
        <taxon>Shouchella</taxon>
    </lineage>
</organism>
<dbReference type="InterPro" id="IPR006045">
    <property type="entry name" value="Cupin_1"/>
</dbReference>
<proteinExistence type="predicted"/>
<protein>
    <submittedName>
        <fullName evidence="2">RmlC-like cupin family protein</fullName>
    </submittedName>
</protein>
<sequence length="174" mass="19562">MKDQANYITALGRDQMNTLGNLSMLDIFLSANQYVEPHIHQNASELVYCISGSALVTFINPFSKQVINLEIFPGQTANIPQGFWHYEVATQDHTHLLAIFDAPYPQAIYGSDILRLTPSQAMANSYCLDQRMWDGAISSINQTVIIGPPADCSRQLKQPAQSRYIPFSNQRFYS</sequence>
<dbReference type="EMBL" id="JAFBCV010000002">
    <property type="protein sequence ID" value="MBM7837816.1"/>
    <property type="molecule type" value="Genomic_DNA"/>
</dbReference>
<dbReference type="Proteomes" id="UP001179280">
    <property type="component" value="Unassembled WGS sequence"/>
</dbReference>
<evidence type="ECO:0000313" key="2">
    <source>
        <dbReference type="EMBL" id="MBM7837816.1"/>
    </source>
</evidence>
<gene>
    <name evidence="2" type="ORF">JOC54_001047</name>
</gene>
<keyword evidence="3" id="KW-1185">Reference proteome</keyword>
<dbReference type="SUPFAM" id="SSF51182">
    <property type="entry name" value="RmlC-like cupins"/>
    <property type="match status" value="1"/>
</dbReference>
<evidence type="ECO:0000313" key="3">
    <source>
        <dbReference type="Proteomes" id="UP001179280"/>
    </source>
</evidence>
<dbReference type="Pfam" id="PF00190">
    <property type="entry name" value="Cupin_1"/>
    <property type="match status" value="1"/>
</dbReference>
<dbReference type="InterPro" id="IPR014710">
    <property type="entry name" value="RmlC-like_jellyroll"/>
</dbReference>
<dbReference type="CDD" id="cd20306">
    <property type="entry name" value="cupin_OxDC-like"/>
    <property type="match status" value="1"/>
</dbReference>
<accession>A0ABS2SQP3</accession>